<proteinExistence type="predicted"/>
<keyword evidence="2" id="KW-1185">Reference proteome</keyword>
<dbReference type="Proteomes" id="UP000479043">
    <property type="component" value="Unassembled WGS sequence"/>
</dbReference>
<dbReference type="EMBL" id="WWEN01000003">
    <property type="protein sequence ID" value="MYM55589.1"/>
    <property type="molecule type" value="Genomic_DNA"/>
</dbReference>
<sequence length="145" mass="16124">MAMTPVELKLHPEMLRAAAALARDRDITVGQLVRDLLAREISKARQARPPSRADERLVAPLRARLAPILAKAETWDEMQRALAAHDFALRAAGGGLALHTLRGNRRVCKASELGFSYLKLMRRLNAPFPGHPHHWLSPSNPPARH</sequence>
<dbReference type="RefSeq" id="WP_212769926.1">
    <property type="nucleotide sequence ID" value="NZ_WWEN01000003.1"/>
</dbReference>
<gene>
    <name evidence="1" type="ORF">GR167_09740</name>
</gene>
<organism evidence="1 2">
    <name type="scientific">Thalassovita mangrovi</name>
    <dbReference type="NCBI Taxonomy" id="2692236"/>
    <lineage>
        <taxon>Bacteria</taxon>
        <taxon>Pseudomonadati</taxon>
        <taxon>Pseudomonadota</taxon>
        <taxon>Alphaproteobacteria</taxon>
        <taxon>Rhodobacterales</taxon>
        <taxon>Roseobacteraceae</taxon>
        <taxon>Thalassovita</taxon>
    </lineage>
</organism>
<comment type="caution">
    <text evidence="1">The sequence shown here is derived from an EMBL/GenBank/DDBJ whole genome shotgun (WGS) entry which is preliminary data.</text>
</comment>
<accession>A0A6L8LQY9</accession>
<dbReference type="AlphaFoldDB" id="A0A6L8LQY9"/>
<protein>
    <submittedName>
        <fullName evidence="1">Uncharacterized protein</fullName>
    </submittedName>
</protein>
<name>A0A6L8LQY9_9RHOB</name>
<evidence type="ECO:0000313" key="2">
    <source>
        <dbReference type="Proteomes" id="UP000479043"/>
    </source>
</evidence>
<reference evidence="1 2" key="1">
    <citation type="submission" date="2020-01" db="EMBL/GenBank/DDBJ databases">
        <authorList>
            <person name="Chen S."/>
        </authorList>
    </citation>
    <scope>NUCLEOTIDE SEQUENCE [LARGE SCALE GENOMIC DNA]</scope>
    <source>
        <strain evidence="1 2">GS-10</strain>
    </source>
</reference>
<evidence type="ECO:0000313" key="1">
    <source>
        <dbReference type="EMBL" id="MYM55589.1"/>
    </source>
</evidence>